<dbReference type="PANTHER" id="PTHR33540:SF2">
    <property type="entry name" value="TRNA THREONYLCARBAMOYLADENOSINE BIOSYNTHESIS PROTEIN TSAE"/>
    <property type="match status" value="1"/>
</dbReference>
<proteinExistence type="inferred from homology"/>
<comment type="similarity">
    <text evidence="2">Belongs to the TsaE family.</text>
</comment>
<keyword evidence="8" id="KW-0067">ATP-binding</keyword>
<keyword evidence="5" id="KW-0819">tRNA processing</keyword>
<reference evidence="11 12" key="1">
    <citation type="submission" date="2017-12" db="EMBL/GenBank/DDBJ databases">
        <authorList>
            <person name="Hurst M.R.H."/>
        </authorList>
    </citation>
    <scope>NUCLEOTIDE SEQUENCE [LARGE SCALE GENOMIC DNA]</scope>
    <source>
        <strain evidence="11 12">SY-3-19</strain>
    </source>
</reference>
<comment type="caution">
    <text evidence="11">The sequence shown here is derived from an EMBL/GenBank/DDBJ whole genome shotgun (WGS) entry which is preliminary data.</text>
</comment>
<comment type="subcellular location">
    <subcellularLocation>
        <location evidence="1">Cytoplasm</location>
    </subcellularLocation>
</comment>
<protein>
    <recommendedName>
        <fullName evidence="3">tRNA threonylcarbamoyladenosine biosynthesis protein TsaE</fullName>
    </recommendedName>
    <alternativeName>
        <fullName evidence="10">t(6)A37 threonylcarbamoyladenosine biosynthesis protein TsaE</fullName>
    </alternativeName>
</protein>
<evidence type="ECO:0000256" key="2">
    <source>
        <dbReference type="ARBA" id="ARBA00007599"/>
    </source>
</evidence>
<keyword evidence="12" id="KW-1185">Reference proteome</keyword>
<evidence type="ECO:0000313" key="12">
    <source>
        <dbReference type="Proteomes" id="UP000239504"/>
    </source>
</evidence>
<gene>
    <name evidence="11" type="ORF">CW354_09145</name>
</gene>
<name>A0A2S7K7H0_9PROT</name>
<evidence type="ECO:0000256" key="9">
    <source>
        <dbReference type="ARBA" id="ARBA00022842"/>
    </source>
</evidence>
<evidence type="ECO:0000256" key="3">
    <source>
        <dbReference type="ARBA" id="ARBA00019010"/>
    </source>
</evidence>
<accession>A0A2S7K7H0</accession>
<dbReference type="GO" id="GO:0005737">
    <property type="term" value="C:cytoplasm"/>
    <property type="evidence" value="ECO:0007669"/>
    <property type="project" value="UniProtKB-SubCell"/>
</dbReference>
<keyword evidence="4" id="KW-0963">Cytoplasm</keyword>
<evidence type="ECO:0000256" key="6">
    <source>
        <dbReference type="ARBA" id="ARBA00022723"/>
    </source>
</evidence>
<keyword evidence="7" id="KW-0547">Nucleotide-binding</keyword>
<evidence type="ECO:0000256" key="1">
    <source>
        <dbReference type="ARBA" id="ARBA00004496"/>
    </source>
</evidence>
<dbReference type="AlphaFoldDB" id="A0A2S7K7H0"/>
<dbReference type="GO" id="GO:0046872">
    <property type="term" value="F:metal ion binding"/>
    <property type="evidence" value="ECO:0007669"/>
    <property type="project" value="UniProtKB-KW"/>
</dbReference>
<organism evidence="11 12">
    <name type="scientific">Hyphococcus luteus</name>
    <dbReference type="NCBI Taxonomy" id="2058213"/>
    <lineage>
        <taxon>Bacteria</taxon>
        <taxon>Pseudomonadati</taxon>
        <taxon>Pseudomonadota</taxon>
        <taxon>Alphaproteobacteria</taxon>
        <taxon>Parvularculales</taxon>
        <taxon>Parvularculaceae</taxon>
        <taxon>Hyphococcus</taxon>
    </lineage>
</organism>
<dbReference type="RefSeq" id="WP_104829689.1">
    <property type="nucleotide sequence ID" value="NZ_PJCH01000005.1"/>
</dbReference>
<dbReference type="Pfam" id="PF02367">
    <property type="entry name" value="TsaE"/>
    <property type="match status" value="1"/>
</dbReference>
<dbReference type="GO" id="GO:0002949">
    <property type="term" value="P:tRNA threonylcarbamoyladenosine modification"/>
    <property type="evidence" value="ECO:0007669"/>
    <property type="project" value="InterPro"/>
</dbReference>
<evidence type="ECO:0000256" key="5">
    <source>
        <dbReference type="ARBA" id="ARBA00022694"/>
    </source>
</evidence>
<dbReference type="GO" id="GO:0005524">
    <property type="term" value="F:ATP binding"/>
    <property type="evidence" value="ECO:0007669"/>
    <property type="project" value="UniProtKB-KW"/>
</dbReference>
<sequence>MALETIDLPDEAATKALGERLARVLAAGDVVRLEGDLGAGKSTLARALIAALTGVTGAPSPTFTLVETYEGPDFALWHFDLYRLEKPEEVYELGLEEALDGGAALVEWPQRAEGLLPAGALTVRLEIAGAGRRAVMEGNDAWGARLKKAGIA</sequence>
<dbReference type="Gene3D" id="3.40.50.300">
    <property type="entry name" value="P-loop containing nucleotide triphosphate hydrolases"/>
    <property type="match status" value="1"/>
</dbReference>
<dbReference type="InterPro" id="IPR027417">
    <property type="entry name" value="P-loop_NTPase"/>
</dbReference>
<evidence type="ECO:0000256" key="10">
    <source>
        <dbReference type="ARBA" id="ARBA00032441"/>
    </source>
</evidence>
<keyword evidence="6" id="KW-0479">Metal-binding</keyword>
<dbReference type="GO" id="GO:0016740">
    <property type="term" value="F:transferase activity"/>
    <property type="evidence" value="ECO:0007669"/>
    <property type="project" value="UniProtKB-KW"/>
</dbReference>
<evidence type="ECO:0000256" key="7">
    <source>
        <dbReference type="ARBA" id="ARBA00022741"/>
    </source>
</evidence>
<dbReference type="EMBL" id="PJCH01000005">
    <property type="protein sequence ID" value="PQA88445.1"/>
    <property type="molecule type" value="Genomic_DNA"/>
</dbReference>
<dbReference type="OrthoDB" id="9809275at2"/>
<dbReference type="PANTHER" id="PTHR33540">
    <property type="entry name" value="TRNA THREONYLCARBAMOYLADENOSINE BIOSYNTHESIS PROTEIN TSAE"/>
    <property type="match status" value="1"/>
</dbReference>
<evidence type="ECO:0000313" key="11">
    <source>
        <dbReference type="EMBL" id="PQA88445.1"/>
    </source>
</evidence>
<evidence type="ECO:0000256" key="4">
    <source>
        <dbReference type="ARBA" id="ARBA00022490"/>
    </source>
</evidence>
<evidence type="ECO:0000256" key="8">
    <source>
        <dbReference type="ARBA" id="ARBA00022840"/>
    </source>
</evidence>
<keyword evidence="9" id="KW-0460">Magnesium</keyword>
<dbReference type="Proteomes" id="UP000239504">
    <property type="component" value="Unassembled WGS sequence"/>
</dbReference>
<dbReference type="SUPFAM" id="SSF52540">
    <property type="entry name" value="P-loop containing nucleoside triphosphate hydrolases"/>
    <property type="match status" value="1"/>
</dbReference>
<dbReference type="NCBIfam" id="TIGR00150">
    <property type="entry name" value="T6A_YjeE"/>
    <property type="match status" value="1"/>
</dbReference>
<dbReference type="InterPro" id="IPR003442">
    <property type="entry name" value="T6A_TsaE"/>
</dbReference>
<keyword evidence="11" id="KW-0808">Transferase</keyword>